<gene>
    <name evidence="2" type="ORF">HER39_11455</name>
</gene>
<keyword evidence="3" id="KW-1185">Reference proteome</keyword>
<accession>A0ABX1JTQ5</accession>
<feature type="compositionally biased region" description="Low complexity" evidence="1">
    <location>
        <begin position="27"/>
        <end position="36"/>
    </location>
</feature>
<feature type="region of interest" description="Disordered" evidence="1">
    <location>
        <begin position="1"/>
        <end position="73"/>
    </location>
</feature>
<feature type="compositionally biased region" description="Polar residues" evidence="1">
    <location>
        <begin position="1"/>
        <end position="13"/>
    </location>
</feature>
<evidence type="ECO:0000256" key="1">
    <source>
        <dbReference type="SAM" id="MobiDB-lite"/>
    </source>
</evidence>
<evidence type="ECO:0000313" key="2">
    <source>
        <dbReference type="EMBL" id="NKX51167.1"/>
    </source>
</evidence>
<feature type="compositionally biased region" description="Basic and acidic residues" evidence="1">
    <location>
        <begin position="61"/>
        <end position="73"/>
    </location>
</feature>
<reference evidence="2 3" key="1">
    <citation type="submission" date="2020-04" db="EMBL/GenBank/DDBJ databases">
        <authorList>
            <person name="Liu S."/>
        </authorList>
    </citation>
    <scope>NUCLEOTIDE SEQUENCE [LARGE SCALE GENOMIC DNA]</scope>
    <source>
        <strain evidence="2 3">CGMCC 1.15091</strain>
    </source>
</reference>
<comment type="caution">
    <text evidence="2">The sequence shown here is derived from an EMBL/GenBank/DDBJ whole genome shotgun (WGS) entry which is preliminary data.</text>
</comment>
<organism evidence="2 3">
    <name type="scientific">Arthrobacter deserti</name>
    <dbReference type="NCBI Taxonomy" id="1742687"/>
    <lineage>
        <taxon>Bacteria</taxon>
        <taxon>Bacillati</taxon>
        <taxon>Actinomycetota</taxon>
        <taxon>Actinomycetes</taxon>
        <taxon>Micrococcales</taxon>
        <taxon>Micrococcaceae</taxon>
        <taxon>Arthrobacter</taxon>
    </lineage>
</organism>
<proteinExistence type="predicted"/>
<protein>
    <submittedName>
        <fullName evidence="2">Uncharacterized protein</fullName>
    </submittedName>
</protein>
<dbReference type="EMBL" id="JAAZSR010000182">
    <property type="protein sequence ID" value="NKX51167.1"/>
    <property type="molecule type" value="Genomic_DNA"/>
</dbReference>
<sequence length="107" mass="11322">GSATYRSPGSTPRESMDSPVTARPQSTRAAPAARIPGRPRRRGTASGTPSATGRTTSGRKGGADRRDGLDEGKDFSGFIYVRYSCCFRRRVYSSGSFTGLLVDGGTL</sequence>
<dbReference type="Proteomes" id="UP000523795">
    <property type="component" value="Unassembled WGS sequence"/>
</dbReference>
<feature type="compositionally biased region" description="Polar residues" evidence="1">
    <location>
        <begin position="46"/>
        <end position="58"/>
    </location>
</feature>
<feature type="non-terminal residue" evidence="2">
    <location>
        <position position="1"/>
    </location>
</feature>
<name>A0ABX1JTQ5_9MICC</name>
<evidence type="ECO:0000313" key="3">
    <source>
        <dbReference type="Proteomes" id="UP000523795"/>
    </source>
</evidence>